<proteinExistence type="predicted"/>
<accession>A0A6G0MAQ7</accession>
<feature type="compositionally biased region" description="Low complexity" evidence="1">
    <location>
        <begin position="54"/>
        <end position="65"/>
    </location>
</feature>
<evidence type="ECO:0000313" key="5">
    <source>
        <dbReference type="Proteomes" id="UP000488956"/>
    </source>
</evidence>
<gene>
    <name evidence="3" type="ORF">PF004_g31103</name>
    <name evidence="2" type="ORF">PF010_g30025</name>
</gene>
<evidence type="ECO:0000256" key="1">
    <source>
        <dbReference type="SAM" id="MobiDB-lite"/>
    </source>
</evidence>
<dbReference type="AlphaFoldDB" id="A0A6G0MAQ7"/>
<feature type="region of interest" description="Disordered" evidence="1">
    <location>
        <begin position="38"/>
        <end position="72"/>
    </location>
</feature>
<evidence type="ECO:0000313" key="4">
    <source>
        <dbReference type="Proteomes" id="UP000476176"/>
    </source>
</evidence>
<name>A0A6G0MAQ7_9STRA</name>
<comment type="caution">
    <text evidence="3">The sequence shown here is derived from an EMBL/GenBank/DDBJ whole genome shotgun (WGS) entry which is preliminary data.</text>
</comment>
<evidence type="ECO:0000313" key="2">
    <source>
        <dbReference type="EMBL" id="KAE9060915.1"/>
    </source>
</evidence>
<reference evidence="4 5" key="1">
    <citation type="submission" date="2018-09" db="EMBL/GenBank/DDBJ databases">
        <title>Genomic investigation of the strawberry pathogen Phytophthora fragariae indicates pathogenicity is determined by transcriptional variation in three key races.</title>
        <authorList>
            <person name="Adams T.M."/>
            <person name="Armitage A.D."/>
            <person name="Sobczyk M.K."/>
            <person name="Bates H.J."/>
            <person name="Dunwell J.M."/>
            <person name="Nellist C.F."/>
            <person name="Harrison R.J."/>
        </authorList>
    </citation>
    <scope>NUCLEOTIDE SEQUENCE [LARGE SCALE GENOMIC DNA]</scope>
    <source>
        <strain evidence="3 4">BC-23</strain>
        <strain evidence="2 5">ONT-3</strain>
    </source>
</reference>
<dbReference type="Proteomes" id="UP000476176">
    <property type="component" value="Unassembled WGS sequence"/>
</dbReference>
<organism evidence="3 4">
    <name type="scientific">Phytophthora fragariae</name>
    <dbReference type="NCBI Taxonomy" id="53985"/>
    <lineage>
        <taxon>Eukaryota</taxon>
        <taxon>Sar</taxon>
        <taxon>Stramenopiles</taxon>
        <taxon>Oomycota</taxon>
        <taxon>Peronosporomycetes</taxon>
        <taxon>Peronosporales</taxon>
        <taxon>Peronosporaceae</taxon>
        <taxon>Phytophthora</taxon>
    </lineage>
</organism>
<protein>
    <submittedName>
        <fullName evidence="3">Uncharacterized protein</fullName>
    </submittedName>
</protein>
<dbReference type="Proteomes" id="UP000488956">
    <property type="component" value="Unassembled WGS sequence"/>
</dbReference>
<evidence type="ECO:0000313" key="3">
    <source>
        <dbReference type="EMBL" id="KAE9160654.1"/>
    </source>
</evidence>
<sequence>MRPLYSASLTVMSAFHPEAALTTVHSGSLQMIALNAPPPRLTRADPSKLATRRVSSCSTVGTGVSTDRRGSL</sequence>
<dbReference type="EMBL" id="QXFX01005377">
    <property type="protein sequence ID" value="KAE9060915.1"/>
    <property type="molecule type" value="Genomic_DNA"/>
</dbReference>
<dbReference type="EMBL" id="QXGC01007289">
    <property type="protein sequence ID" value="KAE9160654.1"/>
    <property type="molecule type" value="Genomic_DNA"/>
</dbReference>